<feature type="non-terminal residue" evidence="1">
    <location>
        <position position="1"/>
    </location>
</feature>
<organism evidence="1 2">
    <name type="scientific">Chaenocephalus aceratus</name>
    <name type="common">Blackfin icefish</name>
    <name type="synonym">Chaenichthys aceratus</name>
    <dbReference type="NCBI Taxonomy" id="36190"/>
    <lineage>
        <taxon>Eukaryota</taxon>
        <taxon>Metazoa</taxon>
        <taxon>Chordata</taxon>
        <taxon>Craniata</taxon>
        <taxon>Vertebrata</taxon>
        <taxon>Euteleostomi</taxon>
        <taxon>Actinopterygii</taxon>
        <taxon>Neopterygii</taxon>
        <taxon>Teleostei</taxon>
        <taxon>Neoteleostei</taxon>
        <taxon>Acanthomorphata</taxon>
        <taxon>Eupercaria</taxon>
        <taxon>Perciformes</taxon>
        <taxon>Notothenioidei</taxon>
        <taxon>Channichthyidae</taxon>
        <taxon>Chaenocephalus</taxon>
    </lineage>
</organism>
<name>A0ACB9W6J8_CHAAC</name>
<proteinExistence type="predicted"/>
<gene>
    <name evidence="1" type="ORF">KUCAC02_000355</name>
</gene>
<reference evidence="1" key="1">
    <citation type="submission" date="2022-05" db="EMBL/GenBank/DDBJ databases">
        <title>Chromosome-level genome of Chaenocephalus aceratus.</title>
        <authorList>
            <person name="Park H."/>
        </authorList>
    </citation>
    <scope>NUCLEOTIDE SEQUENCE</scope>
    <source>
        <strain evidence="1">KU_202001</strain>
    </source>
</reference>
<sequence length="72" mass="7715">CALLLPVLSDSPSTDPLLSKLYYGETFCFSLRGRRLLQSLCRPSSCSSESVGQPVIAALPITALLKLCLTLS</sequence>
<dbReference type="EMBL" id="CM043802">
    <property type="protein sequence ID" value="KAI4808291.1"/>
    <property type="molecule type" value="Genomic_DNA"/>
</dbReference>
<keyword evidence="2" id="KW-1185">Reference proteome</keyword>
<comment type="caution">
    <text evidence="1">The sequence shown here is derived from an EMBL/GenBank/DDBJ whole genome shotgun (WGS) entry which is preliminary data.</text>
</comment>
<evidence type="ECO:0000313" key="2">
    <source>
        <dbReference type="Proteomes" id="UP001057452"/>
    </source>
</evidence>
<protein>
    <submittedName>
        <fullName evidence="1">Uncharacterized protein</fullName>
    </submittedName>
</protein>
<feature type="non-terminal residue" evidence="1">
    <location>
        <position position="72"/>
    </location>
</feature>
<evidence type="ECO:0000313" key="1">
    <source>
        <dbReference type="EMBL" id="KAI4808291.1"/>
    </source>
</evidence>
<dbReference type="Proteomes" id="UP001057452">
    <property type="component" value="Chromosome 18"/>
</dbReference>
<accession>A0ACB9W6J8</accession>